<dbReference type="InterPro" id="IPR015813">
    <property type="entry name" value="Pyrv/PenolPyrv_kinase-like_dom"/>
</dbReference>
<dbReference type="InterPro" id="IPR005000">
    <property type="entry name" value="Aldolase/citrate-lyase_domain"/>
</dbReference>
<keyword evidence="6" id="KW-1185">Reference proteome</keyword>
<dbReference type="SUPFAM" id="SSF51621">
    <property type="entry name" value="Phosphoenolpyruvate/pyruvate domain"/>
    <property type="match status" value="1"/>
</dbReference>
<dbReference type="RefSeq" id="WP_308913128.1">
    <property type="nucleotide sequence ID" value="NZ_JAVGVR010000001.1"/>
</dbReference>
<proteinExistence type="inferred from homology"/>
<dbReference type="GO" id="GO:0005737">
    <property type="term" value="C:cytoplasm"/>
    <property type="evidence" value="ECO:0007669"/>
    <property type="project" value="TreeGrafter"/>
</dbReference>
<keyword evidence="2" id="KW-0479">Metal-binding</keyword>
<feature type="domain" description="HpcH/HpaI aldolase/citrate lyase" evidence="4">
    <location>
        <begin position="19"/>
        <end position="209"/>
    </location>
</feature>
<organism evidence="5 6">
    <name type="scientific">Bacillus salipaludis</name>
    <dbReference type="NCBI Taxonomy" id="2547811"/>
    <lineage>
        <taxon>Bacteria</taxon>
        <taxon>Bacillati</taxon>
        <taxon>Bacillota</taxon>
        <taxon>Bacilli</taxon>
        <taxon>Bacillales</taxon>
        <taxon>Bacillaceae</taxon>
        <taxon>Bacillus</taxon>
    </lineage>
</organism>
<comment type="caution">
    <text evidence="5">The sequence shown here is derived from an EMBL/GenBank/DDBJ whole genome shotgun (WGS) entry which is preliminary data.</text>
</comment>
<evidence type="ECO:0000256" key="2">
    <source>
        <dbReference type="ARBA" id="ARBA00022723"/>
    </source>
</evidence>
<dbReference type="Gene3D" id="3.20.20.60">
    <property type="entry name" value="Phosphoenolpyruvate-binding domains"/>
    <property type="match status" value="1"/>
</dbReference>
<dbReference type="Pfam" id="PF03328">
    <property type="entry name" value="HpcH_HpaI"/>
    <property type="match status" value="1"/>
</dbReference>
<evidence type="ECO:0000313" key="5">
    <source>
        <dbReference type="EMBL" id="MDQ6596689.1"/>
    </source>
</evidence>
<gene>
    <name evidence="5" type="ORF">RCG21_10055</name>
</gene>
<keyword evidence="3 5" id="KW-0456">Lyase</keyword>
<dbReference type="Proteomes" id="UP001178888">
    <property type="component" value="Unassembled WGS sequence"/>
</dbReference>
<dbReference type="PANTHER" id="PTHR30502:SF0">
    <property type="entry name" value="PHOSPHOENOLPYRUVATE CARBOXYLASE FAMILY PROTEIN"/>
    <property type="match status" value="1"/>
</dbReference>
<dbReference type="AlphaFoldDB" id="A0AA90QU79"/>
<dbReference type="EMBL" id="JAVGVR010000001">
    <property type="protein sequence ID" value="MDQ6596689.1"/>
    <property type="molecule type" value="Genomic_DNA"/>
</dbReference>
<name>A0AA90QU79_9BACI</name>
<dbReference type="GO" id="GO:0046872">
    <property type="term" value="F:metal ion binding"/>
    <property type="evidence" value="ECO:0007669"/>
    <property type="project" value="UniProtKB-KW"/>
</dbReference>
<reference evidence="5" key="1">
    <citation type="submission" date="2023-08" db="EMBL/GenBank/DDBJ databases">
        <title>Nitrogen cycling bacteria in agricultural field soils.</title>
        <authorList>
            <person name="Jang J."/>
        </authorList>
    </citation>
    <scope>NUCLEOTIDE SEQUENCE</scope>
    <source>
        <strain evidence="5">PS3-36</strain>
    </source>
</reference>
<dbReference type="GO" id="GO:0016832">
    <property type="term" value="F:aldehyde-lyase activity"/>
    <property type="evidence" value="ECO:0007669"/>
    <property type="project" value="TreeGrafter"/>
</dbReference>
<comment type="similarity">
    <text evidence="1">Belongs to the HpcH/HpaI aldolase family.</text>
</comment>
<dbReference type="InterPro" id="IPR040442">
    <property type="entry name" value="Pyrv_kinase-like_dom_sf"/>
</dbReference>
<accession>A0AA90QU79</accession>
<evidence type="ECO:0000256" key="3">
    <source>
        <dbReference type="ARBA" id="ARBA00023239"/>
    </source>
</evidence>
<dbReference type="PANTHER" id="PTHR30502">
    <property type="entry name" value="2-KETO-3-DEOXY-L-RHAMNONATE ALDOLASE"/>
    <property type="match status" value="1"/>
</dbReference>
<sequence>MSHTKRIDKALQTRGFAVGTFLSFNSPDVAEFAGHAGFDFILLDAEHSTFSFEGSVEMIRAATAGGTSAVVRLPSSEHSGITKILDAGAAGVLISSVRTGEEARRVVQAAKYGPAGKRGFTPSMRAMDSFKNHKDYREWSDNNLLIWVIIENEEALENIEDILDSGITGIMPGPYDLSMAMGYEGDTAHKEVVKALDRVIDLAVRKGVDLAVFSEVPEGEGALTPYEIAMSWKKRGARFVHFSTDRMIMASGYGKILDGLKEPLDV</sequence>
<dbReference type="InterPro" id="IPR050251">
    <property type="entry name" value="HpcH-HpaI_aldolase"/>
</dbReference>
<evidence type="ECO:0000313" key="6">
    <source>
        <dbReference type="Proteomes" id="UP001178888"/>
    </source>
</evidence>
<evidence type="ECO:0000256" key="1">
    <source>
        <dbReference type="ARBA" id="ARBA00005568"/>
    </source>
</evidence>
<protein>
    <submittedName>
        <fullName evidence="5">Aldolase/citrate lyase family protein</fullName>
    </submittedName>
</protein>
<evidence type="ECO:0000259" key="4">
    <source>
        <dbReference type="Pfam" id="PF03328"/>
    </source>
</evidence>